<evidence type="ECO:0000313" key="4">
    <source>
        <dbReference type="Proteomes" id="UP000183642"/>
    </source>
</evidence>
<dbReference type="Proteomes" id="UP000183642">
    <property type="component" value="Unassembled WGS sequence"/>
</dbReference>
<sequence length="229" mass="23777">MTATAVRPEQDAPAPAPRGRALRAVLLAVIAVALVALGGGLAVGLGIGRQPVPTADSVDAGFSRDMAVHHRQGVEMANLAPERSSDPEVRQLAFDISATQTNQAGRMEGWLSLWGLPRSGGDHMAWMGGGHTGHSGHDASDGAVMPGMATEAELAQLRSLSGPAFDVEFLRLMIRHHQGGFDMAEYAAENADVPAVRTLAESIADTQSAETGTMGDMLAARGGTPLPEP</sequence>
<dbReference type="PANTHER" id="PTHR36933:SF1">
    <property type="entry name" value="SLL0788 PROTEIN"/>
    <property type="match status" value="1"/>
</dbReference>
<dbReference type="RefSeq" id="WP_075014407.1">
    <property type="nucleotide sequence ID" value="NZ_FOWE01000007.1"/>
</dbReference>
<dbReference type="InterPro" id="IPR005183">
    <property type="entry name" value="DUF305_CopM-like"/>
</dbReference>
<keyword evidence="1" id="KW-0472">Membrane</keyword>
<protein>
    <submittedName>
        <fullName evidence="3">Uncharacterized conserved protein, DUF305 family</fullName>
    </submittedName>
</protein>
<dbReference type="InterPro" id="IPR012347">
    <property type="entry name" value="Ferritin-like"/>
</dbReference>
<feature type="domain" description="DUF305" evidence="2">
    <location>
        <begin position="59"/>
        <end position="218"/>
    </location>
</feature>
<dbReference type="Pfam" id="PF03713">
    <property type="entry name" value="DUF305"/>
    <property type="match status" value="1"/>
</dbReference>
<dbReference type="OrthoDB" id="26872at2"/>
<evidence type="ECO:0000256" key="1">
    <source>
        <dbReference type="SAM" id="Phobius"/>
    </source>
</evidence>
<feature type="transmembrane region" description="Helical" evidence="1">
    <location>
        <begin position="24"/>
        <end position="47"/>
    </location>
</feature>
<reference evidence="4" key="1">
    <citation type="submission" date="2016-10" db="EMBL/GenBank/DDBJ databases">
        <authorList>
            <person name="Varghese N."/>
            <person name="Submissions S."/>
        </authorList>
    </citation>
    <scope>NUCLEOTIDE SEQUENCE [LARGE SCALE GENOMIC DNA]</scope>
    <source>
        <strain evidence="4">DSM 43161</strain>
    </source>
</reference>
<accession>A0A1I5GS26</accession>
<dbReference type="AlphaFoldDB" id="A0A1I5GS26"/>
<gene>
    <name evidence="3" type="ORF">SAMN05660359_03079</name>
</gene>
<proteinExistence type="predicted"/>
<dbReference type="EMBL" id="FOWE01000007">
    <property type="protein sequence ID" value="SFO38723.1"/>
    <property type="molecule type" value="Genomic_DNA"/>
</dbReference>
<dbReference type="PANTHER" id="PTHR36933">
    <property type="entry name" value="SLL0788 PROTEIN"/>
    <property type="match status" value="1"/>
</dbReference>
<evidence type="ECO:0000259" key="2">
    <source>
        <dbReference type="Pfam" id="PF03713"/>
    </source>
</evidence>
<dbReference type="Gene3D" id="1.20.1260.10">
    <property type="match status" value="1"/>
</dbReference>
<keyword evidence="1" id="KW-0812">Transmembrane</keyword>
<keyword evidence="4" id="KW-1185">Reference proteome</keyword>
<keyword evidence="1" id="KW-1133">Transmembrane helix</keyword>
<organism evidence="3 4">
    <name type="scientific">Geodermatophilus obscurus</name>
    <dbReference type="NCBI Taxonomy" id="1861"/>
    <lineage>
        <taxon>Bacteria</taxon>
        <taxon>Bacillati</taxon>
        <taxon>Actinomycetota</taxon>
        <taxon>Actinomycetes</taxon>
        <taxon>Geodermatophilales</taxon>
        <taxon>Geodermatophilaceae</taxon>
        <taxon>Geodermatophilus</taxon>
    </lineage>
</organism>
<name>A0A1I5GS26_9ACTN</name>
<evidence type="ECO:0000313" key="3">
    <source>
        <dbReference type="EMBL" id="SFO38723.1"/>
    </source>
</evidence>